<dbReference type="Proteomes" id="UP000783686">
    <property type="component" value="Unassembled WGS sequence"/>
</dbReference>
<proteinExistence type="predicted"/>
<dbReference type="EMBL" id="CAJFCW020000002">
    <property type="protein sequence ID" value="CAG9096748.1"/>
    <property type="molecule type" value="Genomic_DNA"/>
</dbReference>
<protein>
    <submittedName>
        <fullName evidence="1">Uncharacterized protein</fullName>
    </submittedName>
</protein>
<reference evidence="1" key="1">
    <citation type="submission" date="2020-09" db="EMBL/GenBank/DDBJ databases">
        <authorList>
            <person name="Kikuchi T."/>
        </authorList>
    </citation>
    <scope>NUCLEOTIDE SEQUENCE</scope>
    <source>
        <strain evidence="1">SH1</strain>
    </source>
</reference>
<evidence type="ECO:0000313" key="2">
    <source>
        <dbReference type="Proteomes" id="UP000614601"/>
    </source>
</evidence>
<dbReference type="AlphaFoldDB" id="A0A811KA13"/>
<name>A0A811KA13_9BILA</name>
<organism evidence="1 2">
    <name type="scientific">Bursaphelenchus okinawaensis</name>
    <dbReference type="NCBI Taxonomy" id="465554"/>
    <lineage>
        <taxon>Eukaryota</taxon>
        <taxon>Metazoa</taxon>
        <taxon>Ecdysozoa</taxon>
        <taxon>Nematoda</taxon>
        <taxon>Chromadorea</taxon>
        <taxon>Rhabditida</taxon>
        <taxon>Tylenchina</taxon>
        <taxon>Tylenchomorpha</taxon>
        <taxon>Aphelenchoidea</taxon>
        <taxon>Aphelenchoididae</taxon>
        <taxon>Bursaphelenchus</taxon>
    </lineage>
</organism>
<accession>A0A811KA13</accession>
<comment type="caution">
    <text evidence="1">The sequence shown here is derived from an EMBL/GenBank/DDBJ whole genome shotgun (WGS) entry which is preliminary data.</text>
</comment>
<gene>
    <name evidence="1" type="ORF">BOKJ2_LOCUS4382</name>
</gene>
<keyword evidence="2" id="KW-1185">Reference proteome</keyword>
<sequence length="98" mass="11580">MYIFGKKPRYRPLEGDIILQRSRLLLFCLLFCQLLQTLNQRARKGFFVAFGNRSQQRGQCFKCGFWEIDHFAGRFVVLVRTDSPAAGAQFNRCWLVWK</sequence>
<dbReference type="Proteomes" id="UP000614601">
    <property type="component" value="Unassembled WGS sequence"/>
</dbReference>
<evidence type="ECO:0000313" key="1">
    <source>
        <dbReference type="EMBL" id="CAD5212581.1"/>
    </source>
</evidence>
<dbReference type="EMBL" id="CAJFDH010000002">
    <property type="protein sequence ID" value="CAD5212581.1"/>
    <property type="molecule type" value="Genomic_DNA"/>
</dbReference>